<name>A0AAV9CFE5_ACOCL</name>
<reference evidence="2" key="1">
    <citation type="journal article" date="2023" name="Nat. Commun.">
        <title>Diploid and tetraploid genomes of Acorus and the evolution of monocots.</title>
        <authorList>
            <person name="Ma L."/>
            <person name="Liu K.W."/>
            <person name="Li Z."/>
            <person name="Hsiao Y.Y."/>
            <person name="Qi Y."/>
            <person name="Fu T."/>
            <person name="Tang G.D."/>
            <person name="Zhang D."/>
            <person name="Sun W.H."/>
            <person name="Liu D.K."/>
            <person name="Li Y."/>
            <person name="Chen G.Z."/>
            <person name="Liu X.D."/>
            <person name="Liao X.Y."/>
            <person name="Jiang Y.T."/>
            <person name="Yu X."/>
            <person name="Hao Y."/>
            <person name="Huang J."/>
            <person name="Zhao X.W."/>
            <person name="Ke S."/>
            <person name="Chen Y.Y."/>
            <person name="Wu W.L."/>
            <person name="Hsu J.L."/>
            <person name="Lin Y.F."/>
            <person name="Huang M.D."/>
            <person name="Li C.Y."/>
            <person name="Huang L."/>
            <person name="Wang Z.W."/>
            <person name="Zhao X."/>
            <person name="Zhong W.Y."/>
            <person name="Peng D.H."/>
            <person name="Ahmad S."/>
            <person name="Lan S."/>
            <person name="Zhang J.S."/>
            <person name="Tsai W.C."/>
            <person name="Van de Peer Y."/>
            <person name="Liu Z.J."/>
        </authorList>
    </citation>
    <scope>NUCLEOTIDE SEQUENCE</scope>
    <source>
        <strain evidence="2">CP</strain>
    </source>
</reference>
<feature type="chain" id="PRO_5043373044" description="Pectinesterase inhibitor domain-containing protein" evidence="1">
    <location>
        <begin position="25"/>
        <end position="198"/>
    </location>
</feature>
<dbReference type="AlphaFoldDB" id="A0AAV9CFE5"/>
<protein>
    <recommendedName>
        <fullName evidence="4">Pectinesterase inhibitor domain-containing protein</fullName>
    </recommendedName>
</protein>
<gene>
    <name evidence="2" type="ORF">QJS10_CPB19g01955</name>
</gene>
<dbReference type="Proteomes" id="UP001180020">
    <property type="component" value="Unassembled WGS sequence"/>
</dbReference>
<keyword evidence="1" id="KW-0732">Signal</keyword>
<evidence type="ECO:0000256" key="1">
    <source>
        <dbReference type="SAM" id="SignalP"/>
    </source>
</evidence>
<comment type="caution">
    <text evidence="2">The sequence shown here is derived from an EMBL/GenBank/DDBJ whole genome shotgun (WGS) entry which is preliminary data.</text>
</comment>
<dbReference type="EMBL" id="JAUJYO010000019">
    <property type="protein sequence ID" value="KAK1287474.1"/>
    <property type="molecule type" value="Genomic_DNA"/>
</dbReference>
<sequence>MAIQKTFLLLLFLVLGLSINTISAVRFPGGKSLKKKGKKTVPAPTQIARDALRLSLEDVHTTIRFVKVFSGLHTVHAIGSTEAHNCAGEIIEDLRHVRSLLHELQIELRRHPSKGMSSTEESIGDVKKAIRSSFGDGGRRRLCYKAFEEIDGEMKGMVQRRIESMVSSANAALDIVERSGMHMMGAPPALPPAAELLF</sequence>
<feature type="signal peptide" evidence="1">
    <location>
        <begin position="1"/>
        <end position="24"/>
    </location>
</feature>
<evidence type="ECO:0000313" key="2">
    <source>
        <dbReference type="EMBL" id="KAK1287474.1"/>
    </source>
</evidence>
<proteinExistence type="predicted"/>
<organism evidence="2 3">
    <name type="scientific">Acorus calamus</name>
    <name type="common">Sweet flag</name>
    <dbReference type="NCBI Taxonomy" id="4465"/>
    <lineage>
        <taxon>Eukaryota</taxon>
        <taxon>Viridiplantae</taxon>
        <taxon>Streptophyta</taxon>
        <taxon>Embryophyta</taxon>
        <taxon>Tracheophyta</taxon>
        <taxon>Spermatophyta</taxon>
        <taxon>Magnoliopsida</taxon>
        <taxon>Liliopsida</taxon>
        <taxon>Acoraceae</taxon>
        <taxon>Acorus</taxon>
    </lineage>
</organism>
<evidence type="ECO:0008006" key="4">
    <source>
        <dbReference type="Google" id="ProtNLM"/>
    </source>
</evidence>
<accession>A0AAV9CFE5</accession>
<reference evidence="2" key="2">
    <citation type="submission" date="2023-06" db="EMBL/GenBank/DDBJ databases">
        <authorList>
            <person name="Ma L."/>
            <person name="Liu K.-W."/>
            <person name="Li Z."/>
            <person name="Hsiao Y.-Y."/>
            <person name="Qi Y."/>
            <person name="Fu T."/>
            <person name="Tang G."/>
            <person name="Zhang D."/>
            <person name="Sun W.-H."/>
            <person name="Liu D.-K."/>
            <person name="Li Y."/>
            <person name="Chen G.-Z."/>
            <person name="Liu X.-D."/>
            <person name="Liao X.-Y."/>
            <person name="Jiang Y.-T."/>
            <person name="Yu X."/>
            <person name="Hao Y."/>
            <person name="Huang J."/>
            <person name="Zhao X.-W."/>
            <person name="Ke S."/>
            <person name="Chen Y.-Y."/>
            <person name="Wu W.-L."/>
            <person name="Hsu J.-L."/>
            <person name="Lin Y.-F."/>
            <person name="Huang M.-D."/>
            <person name="Li C.-Y."/>
            <person name="Huang L."/>
            <person name="Wang Z.-W."/>
            <person name="Zhao X."/>
            <person name="Zhong W.-Y."/>
            <person name="Peng D.-H."/>
            <person name="Ahmad S."/>
            <person name="Lan S."/>
            <person name="Zhang J.-S."/>
            <person name="Tsai W.-C."/>
            <person name="Van De Peer Y."/>
            <person name="Liu Z.-J."/>
        </authorList>
    </citation>
    <scope>NUCLEOTIDE SEQUENCE</scope>
    <source>
        <strain evidence="2">CP</strain>
        <tissue evidence="2">Leaves</tissue>
    </source>
</reference>
<keyword evidence="3" id="KW-1185">Reference proteome</keyword>
<evidence type="ECO:0000313" key="3">
    <source>
        <dbReference type="Proteomes" id="UP001180020"/>
    </source>
</evidence>